<dbReference type="InterPro" id="IPR008989">
    <property type="entry name" value="Myosin_S1_N"/>
</dbReference>
<dbReference type="GO" id="GO:0007015">
    <property type="term" value="P:actin filament organization"/>
    <property type="evidence" value="ECO:0007669"/>
    <property type="project" value="TreeGrafter"/>
</dbReference>
<dbReference type="PANTHER" id="PTHR13140">
    <property type="entry name" value="MYOSIN"/>
    <property type="match status" value="1"/>
</dbReference>
<dbReference type="CDD" id="cd01377">
    <property type="entry name" value="MYSc_class_II"/>
    <property type="match status" value="1"/>
</dbReference>
<dbReference type="PROSITE" id="PS51456">
    <property type="entry name" value="MYOSIN_MOTOR"/>
    <property type="match status" value="1"/>
</dbReference>
<dbReference type="FunFam" id="3.40.850.10:FF:000101">
    <property type="entry name" value="Slow myosin heavy chain 2"/>
    <property type="match status" value="1"/>
</dbReference>
<dbReference type="InterPro" id="IPR002928">
    <property type="entry name" value="Myosin_tail"/>
</dbReference>
<dbReference type="FunFam" id="1.10.10.820:FF:000001">
    <property type="entry name" value="Myosin heavy chain"/>
    <property type="match status" value="1"/>
</dbReference>
<dbReference type="OrthoDB" id="10254995at2759"/>
<keyword evidence="15" id="KW-1185">Reference proteome</keyword>
<feature type="compositionally biased region" description="Basic and acidic residues" evidence="11">
    <location>
        <begin position="1868"/>
        <end position="1892"/>
    </location>
</feature>
<dbReference type="PROSITE" id="PS50096">
    <property type="entry name" value="IQ"/>
    <property type="match status" value="1"/>
</dbReference>
<evidence type="ECO:0000313" key="15">
    <source>
        <dbReference type="Proteomes" id="UP000218231"/>
    </source>
</evidence>
<dbReference type="Gene3D" id="3.40.850.10">
    <property type="entry name" value="Kinesin motor domain"/>
    <property type="match status" value="1"/>
</dbReference>
<keyword evidence="2 9" id="KW-0547">Nucleotide-binding</keyword>
<dbReference type="PANTHER" id="PTHR13140:SF857">
    <property type="entry name" value="MYOSIN-11"/>
    <property type="match status" value="1"/>
</dbReference>
<evidence type="ECO:0000259" key="12">
    <source>
        <dbReference type="PROSITE" id="PS51456"/>
    </source>
</evidence>
<evidence type="ECO:0000256" key="3">
    <source>
        <dbReference type="ARBA" id="ARBA00022840"/>
    </source>
</evidence>
<dbReference type="STRING" id="2018661.A0A2A2L120"/>
<feature type="region of interest" description="Disordered" evidence="11">
    <location>
        <begin position="1486"/>
        <end position="1518"/>
    </location>
</feature>
<evidence type="ECO:0000313" key="14">
    <source>
        <dbReference type="EMBL" id="PAV79941.1"/>
    </source>
</evidence>
<dbReference type="GO" id="GO:0005863">
    <property type="term" value="C:striated muscle myosin thick filament"/>
    <property type="evidence" value="ECO:0007669"/>
    <property type="project" value="UniProtKB-ARBA"/>
</dbReference>
<comment type="caution">
    <text evidence="14">The sequence shown here is derived from an EMBL/GenBank/DDBJ whole genome shotgun (WGS) entry which is preliminary data.</text>
</comment>
<evidence type="ECO:0000256" key="11">
    <source>
        <dbReference type="SAM" id="MobiDB-lite"/>
    </source>
</evidence>
<evidence type="ECO:0000256" key="4">
    <source>
        <dbReference type="ARBA" id="ARBA00022860"/>
    </source>
</evidence>
<gene>
    <name evidence="14" type="ORF">WR25_22676</name>
</gene>
<dbReference type="Gene3D" id="1.20.5.4820">
    <property type="match status" value="1"/>
</dbReference>
<keyword evidence="3 9" id="KW-0067">ATP-binding</keyword>
<dbReference type="FunFam" id="2.30.30.360:FF:000001">
    <property type="entry name" value="Myosin heavy chain"/>
    <property type="match status" value="1"/>
</dbReference>
<dbReference type="Gene3D" id="1.10.10.820">
    <property type="match status" value="1"/>
</dbReference>
<evidence type="ECO:0000256" key="2">
    <source>
        <dbReference type="ARBA" id="ARBA00022741"/>
    </source>
</evidence>
<feature type="domain" description="Myosin N-terminal SH3-like" evidence="13">
    <location>
        <begin position="24"/>
        <end position="74"/>
    </location>
</feature>
<dbReference type="Pfam" id="PF00063">
    <property type="entry name" value="Myosin_head"/>
    <property type="match status" value="1"/>
</dbReference>
<evidence type="ECO:0000256" key="10">
    <source>
        <dbReference type="SAM" id="Coils"/>
    </source>
</evidence>
<evidence type="ECO:0000259" key="13">
    <source>
        <dbReference type="PROSITE" id="PS51844"/>
    </source>
</evidence>
<evidence type="ECO:0008006" key="16">
    <source>
        <dbReference type="Google" id="ProtNLM"/>
    </source>
</evidence>
<feature type="compositionally biased region" description="Polar residues" evidence="11">
    <location>
        <begin position="1896"/>
        <end position="1944"/>
    </location>
</feature>
<feature type="region of interest" description="Disordered" evidence="11">
    <location>
        <begin position="1842"/>
        <end position="1971"/>
    </location>
</feature>
<feature type="coiled-coil region" evidence="10">
    <location>
        <begin position="836"/>
        <end position="1129"/>
    </location>
</feature>
<evidence type="ECO:0000256" key="8">
    <source>
        <dbReference type="ARBA" id="ARBA00023203"/>
    </source>
</evidence>
<dbReference type="Gene3D" id="2.30.30.360">
    <property type="entry name" value="Myosin S1 fragment, N-terminal"/>
    <property type="match status" value="1"/>
</dbReference>
<dbReference type="GO" id="GO:0005524">
    <property type="term" value="F:ATP binding"/>
    <property type="evidence" value="ECO:0007669"/>
    <property type="project" value="UniProtKB-UniRule"/>
</dbReference>
<keyword evidence="5 10" id="KW-0175">Coiled coil</keyword>
<feature type="region of interest" description="Disordered" evidence="11">
    <location>
        <begin position="1238"/>
        <end position="1267"/>
    </location>
</feature>
<keyword evidence="6 9" id="KW-0518">Myosin</keyword>
<dbReference type="SMART" id="SM00242">
    <property type="entry name" value="MYSc"/>
    <property type="match status" value="1"/>
</dbReference>
<dbReference type="FunFam" id="1.20.58.530:FF:000003">
    <property type="entry name" value="Myosin heavy chain 10"/>
    <property type="match status" value="1"/>
</dbReference>
<dbReference type="GO" id="GO:0005516">
    <property type="term" value="F:calmodulin binding"/>
    <property type="evidence" value="ECO:0007669"/>
    <property type="project" value="UniProtKB-KW"/>
</dbReference>
<dbReference type="SUPFAM" id="SSF52540">
    <property type="entry name" value="P-loop containing nucleoside triphosphate hydrolases"/>
    <property type="match status" value="1"/>
</dbReference>
<dbReference type="InterPro" id="IPR027417">
    <property type="entry name" value="P-loop_NTPase"/>
</dbReference>
<feature type="binding site" evidence="9">
    <location>
        <begin position="171"/>
        <end position="178"/>
    </location>
    <ligand>
        <name>ATP</name>
        <dbReference type="ChEBI" id="CHEBI:30616"/>
    </ligand>
</feature>
<evidence type="ECO:0000256" key="9">
    <source>
        <dbReference type="PROSITE-ProRule" id="PRU00782"/>
    </source>
</evidence>
<feature type="compositionally biased region" description="Basic and acidic residues" evidence="11">
    <location>
        <begin position="1505"/>
        <end position="1518"/>
    </location>
</feature>
<dbReference type="Gene3D" id="1.20.58.530">
    <property type="match status" value="1"/>
</dbReference>
<name>A0A2A2L120_9BILA</name>
<dbReference type="PROSITE" id="PS51844">
    <property type="entry name" value="SH3_LIKE"/>
    <property type="match status" value="1"/>
</dbReference>
<dbReference type="EMBL" id="LIAE01007334">
    <property type="protein sequence ID" value="PAV79941.1"/>
    <property type="molecule type" value="Genomic_DNA"/>
</dbReference>
<dbReference type="Gene3D" id="1.20.5.340">
    <property type="match status" value="2"/>
</dbReference>
<feature type="domain" description="Myosin motor" evidence="12">
    <location>
        <begin position="78"/>
        <end position="772"/>
    </location>
</feature>
<dbReference type="GO" id="GO:0060972">
    <property type="term" value="P:left/right pattern formation"/>
    <property type="evidence" value="ECO:0007669"/>
    <property type="project" value="UniProtKB-ARBA"/>
</dbReference>
<dbReference type="GO" id="GO:0016020">
    <property type="term" value="C:membrane"/>
    <property type="evidence" value="ECO:0007669"/>
    <property type="project" value="TreeGrafter"/>
</dbReference>
<feature type="compositionally biased region" description="Basic and acidic residues" evidence="11">
    <location>
        <begin position="1843"/>
        <end position="1860"/>
    </location>
</feature>
<dbReference type="FunFam" id="1.20.5.4820:FF:000002">
    <property type="entry name" value="Myosin heavy chain 10"/>
    <property type="match status" value="1"/>
</dbReference>
<proteinExistence type="inferred from homology"/>
<dbReference type="GO" id="GO:0045177">
    <property type="term" value="C:apical part of cell"/>
    <property type="evidence" value="ECO:0007669"/>
    <property type="project" value="UniProtKB-ARBA"/>
</dbReference>
<organism evidence="14 15">
    <name type="scientific">Diploscapter pachys</name>
    <dbReference type="NCBI Taxonomy" id="2018661"/>
    <lineage>
        <taxon>Eukaryota</taxon>
        <taxon>Metazoa</taxon>
        <taxon>Ecdysozoa</taxon>
        <taxon>Nematoda</taxon>
        <taxon>Chromadorea</taxon>
        <taxon>Rhabditida</taxon>
        <taxon>Rhabditina</taxon>
        <taxon>Rhabditomorpha</taxon>
        <taxon>Rhabditoidea</taxon>
        <taxon>Rhabditidae</taxon>
        <taxon>Diploscapter</taxon>
    </lineage>
</organism>
<sequence>MGDLQCLQVQRSALTDSAAADEWASKKLCYVPDPNEGFLLGSIKSETDDEVMVELLGSGKQVRLSKDDVQKANPPKFDRVEDMSGLTYLNEASVLHNLKERYYSNLIYTYSGLFCVVINPYKKLPIYSESLIEQFKGKKRDEMPPHIFAIADAAYRSMLQEREDQSILCTGESGAGKTENTKKIIQYLAHVAGASRSKISSTSLSPSKGELEQQLLQANPILEAFGNSKTVKNDNSSRFGKFIKINFDMSGYISGANIEHYLLEKSRVLRQATDERSFHIFYQLLRGTDKQSKESYLLDSIDSYRFLVNGGLNIPNVDDAVEFRNTLNSMKIMGFADEEIDSILRIVSATLLLGNIEFQQERNSDQAILPDDTVIQKACHLLGLHVVELAKAFLRPRIKVGREFVNKAQSKEQAEFAVEAIAKANYERMFKWLVQRINRSLDKTGRQGASFIGILDIAGFEIFEMNSFEQLCINYTNEKLQQLFNNTMFILEQEEYQKEGIQWDFIDFGLDLQPTIDLIEKPMGVLALLDEECLFPKATDKTFVDKLQKTHNKHAKFIVPDMRAKSHFAIVHYAGRVDYQANEWLNKNMDPLNDNVVAQMQSSSDPFVAGMWKDAEFAGICAAEMNDTAFGMRIKRGMFRTVSQMHKEQLSKLMQTLRCTSPHFVRCIIPNHEKKPGKINSNLVLEQLRCNGVLEGIRICRQGFPNRVPFQEFRHRYELLCPNAIPKNYIDGKESVRLMITSLEIDPNLYRIGQSKVFFRTGVLALLEEDREKKLCSMIVAFQAECRAALARKLYSRKMQQSNAIRVIQRNGLAYLKLRNWQWWRLFTKVKPLVQISRAEDLIQEKEYELSAAKEKLTKMETECTEHKTRLEQLESERNSLKNQLNVEVRNMTELEEFRGRLQKRAEELELDNKECRDRLTEQEQTLEVLQKEKRKTMEALKDLETQLEQEEQAKQKMVLDKNNSDTRNKALAEKIVELQDTIDKLLKEKRILEEKVNTLVAQLAEYEEKTKHGTKVKGKLEQQLHEFEQDLQREKQQRTDVEGQKRKLLAELEDNKDLLEEREAKVRELTAHLAKREEELTRQSTKNDEDGASIALLQRQIRDMQSTVDELREDLEIEKTNKNKAEVMRREISAQLEKMKVDVLDKADESTMLQDIIARKDEEVAGLKRDKEKEVQALEGRFEETKNRLSRQIDELHEELEVHKKKATQLDKNKTQLEQEREEVTQELAVLHASKLESDKKRKQQESQILDLQQQLSESNENRRQTLEQLDKAREELDSLSRAREQEEVQLSATTRKIVTLEEQITELTEKLQDETRLKIANINRCRQLEEEKSAIMDERDELENAKVQLQRDLQTSQNQLVDARKKADEGIQMQLEELKKKYARDMENLQQQLTEKDTAIERANQSKKKAQQDNEDLNIELENLRASNRELEKRQKKFDQLLAEERANVQKALHERDSHAQESRDRETRILSLMNELESLKSDFEQVDRQRRQQQQELNDLISSKDDVGKNAHEQEKARRLLEQELLELKAQVEELEDNNQLVEDAKLRLEVNIQAIKADHERELNNKDQENEDKRRSMIKQIRDLETELENEKRGKSVSQSAKKKVEAQIAELEQQLEAANRVKDEFNKQLKKSQQILKDLQQECEDSKQAREDMTAQLREAERRMRVAENEADQMRETVESLQTVRRQLEAERDELEEKAAKGGGISSEERRRLEAKIVQLEEELEEEQASAELAVDKMRKAQMQVEQFTTDLSAERLLTQKLDGEKQTLERHNRDLKAKIAEMESSSQTRARAQVAALEAKIQNLEEQNQQESQERLTLNRQYRRVERRLLDTLQQLEDEKRNSDQTKEFAEKSNQKQRTLRRQLDDSEEELARERTKVRNLQREVDALQDANNTLTRENGNLRSSATLRRLNTSEGVSRMSMRTASYQTLHSHGSSDSLNKENLEQAQLQATSTPSYKSNQDFET</sequence>
<keyword evidence="8 9" id="KW-0009">Actin-binding</keyword>
<feature type="region of interest" description="Actin-binding" evidence="9">
    <location>
        <begin position="650"/>
        <end position="672"/>
    </location>
</feature>
<dbReference type="SUPFAM" id="SSF90257">
    <property type="entry name" value="Myosin rod fragments"/>
    <property type="match status" value="3"/>
</dbReference>
<dbReference type="PRINTS" id="PR00193">
    <property type="entry name" value="MYOSINHEAVY"/>
</dbReference>
<dbReference type="GO" id="GO:0051015">
    <property type="term" value="F:actin filament binding"/>
    <property type="evidence" value="ECO:0007669"/>
    <property type="project" value="InterPro"/>
</dbReference>
<feature type="compositionally biased region" description="Low complexity" evidence="11">
    <location>
        <begin position="1247"/>
        <end position="1260"/>
    </location>
</feature>
<accession>A0A2A2L120</accession>
<feature type="compositionally biased region" description="Polar residues" evidence="11">
    <location>
        <begin position="1951"/>
        <end position="1971"/>
    </location>
</feature>
<keyword evidence="7 9" id="KW-0505">Motor protein</keyword>
<reference evidence="14 15" key="1">
    <citation type="journal article" date="2017" name="Curr. Biol.">
        <title>Genome architecture and evolution of a unichromosomal asexual nematode.</title>
        <authorList>
            <person name="Fradin H."/>
            <person name="Zegar C."/>
            <person name="Gutwein M."/>
            <person name="Lucas J."/>
            <person name="Kovtun M."/>
            <person name="Corcoran D."/>
            <person name="Baugh L.R."/>
            <person name="Kiontke K."/>
            <person name="Gunsalus K."/>
            <person name="Fitch D.H."/>
            <person name="Piano F."/>
        </authorList>
    </citation>
    <scope>NUCLEOTIDE SEQUENCE [LARGE SCALE GENOMIC DNA]</scope>
    <source>
        <strain evidence="14">PF1309</strain>
    </source>
</reference>
<dbReference type="InterPro" id="IPR036961">
    <property type="entry name" value="Kinesin_motor_dom_sf"/>
</dbReference>
<keyword evidence="4" id="KW-0112">Calmodulin-binding</keyword>
<dbReference type="GO" id="GO:0016459">
    <property type="term" value="C:myosin complex"/>
    <property type="evidence" value="ECO:0007669"/>
    <property type="project" value="UniProtKB-KW"/>
</dbReference>
<evidence type="ECO:0000256" key="1">
    <source>
        <dbReference type="ARBA" id="ARBA00008314"/>
    </source>
</evidence>
<dbReference type="InterPro" id="IPR001609">
    <property type="entry name" value="Myosin_head_motor_dom-like"/>
</dbReference>
<dbReference type="InterPro" id="IPR004009">
    <property type="entry name" value="SH3_Myosin"/>
</dbReference>
<dbReference type="FunFam" id="1.20.120.720:FF:000001">
    <property type="entry name" value="Myosin heavy chain, muscle"/>
    <property type="match status" value="1"/>
</dbReference>
<evidence type="ECO:0000256" key="5">
    <source>
        <dbReference type="ARBA" id="ARBA00023054"/>
    </source>
</evidence>
<protein>
    <recommendedName>
        <fullName evidence="16">Myosin motor domain-containing protein</fullName>
    </recommendedName>
</protein>
<comment type="similarity">
    <text evidence="1 9">Belongs to the TRAFAC class myosin-kinesin ATPase superfamily. Myosin family.</text>
</comment>
<dbReference type="Gene3D" id="1.20.120.720">
    <property type="entry name" value="Myosin VI head, motor domain, U50 subdomain"/>
    <property type="match status" value="1"/>
</dbReference>
<dbReference type="Proteomes" id="UP000218231">
    <property type="component" value="Unassembled WGS sequence"/>
</dbReference>
<dbReference type="Pfam" id="PF01576">
    <property type="entry name" value="Myosin_tail_1"/>
    <property type="match status" value="1"/>
</dbReference>
<dbReference type="GO" id="GO:0000146">
    <property type="term" value="F:microfilament motor activity"/>
    <property type="evidence" value="ECO:0007669"/>
    <property type="project" value="TreeGrafter"/>
</dbReference>
<evidence type="ECO:0000256" key="6">
    <source>
        <dbReference type="ARBA" id="ARBA00023123"/>
    </source>
</evidence>
<dbReference type="Pfam" id="PF02736">
    <property type="entry name" value="Myosin_N"/>
    <property type="match status" value="1"/>
</dbReference>
<evidence type="ECO:0000256" key="7">
    <source>
        <dbReference type="ARBA" id="ARBA00023175"/>
    </source>
</evidence>